<proteinExistence type="predicted"/>
<accession>A0ABY3RDL9</accession>
<sequence>MAEPLTRVVRRKEDVLFSTCAPLRPFPDVLLTHLQKWAQAAPSRAFLAERSAAGRWYELTYSAAMRWVDSVAELLVELNSAYGDRLLIISENSIAHGVVSLAAMSVGIAVVQISPSYLTTRTGLERVREICEVARPGYLFASPQALLAAAGPLPIGEAVGVSFDRVIALGPAGAGDRRDHATAELQMRRSALHGDSIAKIMFTSGTTGSPKGVINTHRMLCAQQQQMAQLWQFVEERPPVLCDWLPWSHTSGGNNSFNMTLRNGGTLYIDNGRPTLSGIELTLRNVAEVRPTWYTNVPAGYSLLLPMLQRSRLLTERFFSRLDLLVYGGAGLSPGLWAGIDELARSTRGTPAPWACGWGLTETASTTTVTHFPISGAGQIGVPLPGMTCRLTKRHGHYAIAVKGPNVTPGYFGDTDATARAFDDEGYFITGDSVSFVDEENPSRGLRFEGRFAEQFKLATGTWVQPSSIKASLLSRAGPLVRDVILEGPDGPYLVALIWINEEVAVRDFRWSESCEGNDQGSIALQEFLKMVIGEHNAGCVDNAERIVRACVLGIPPSLSSGELTEKGTIALHRFRTARRTQIESLFAAEYGFSIPQAAI</sequence>
<dbReference type="Gene3D" id="3.40.50.12780">
    <property type="entry name" value="N-terminal domain of ligase-like"/>
    <property type="match status" value="1"/>
</dbReference>
<dbReference type="PANTHER" id="PTHR24096:SF420">
    <property type="entry name" value="LONG-CHAIN-FATTY-ACID--COA LIGASE-RELATED"/>
    <property type="match status" value="1"/>
</dbReference>
<dbReference type="Proteomes" id="UP001431010">
    <property type="component" value="Chromosome"/>
</dbReference>
<dbReference type="EMBL" id="CP088156">
    <property type="protein sequence ID" value="UFZ04931.1"/>
    <property type="molecule type" value="Genomic_DNA"/>
</dbReference>
<organism evidence="2 3">
    <name type="scientific">Bradyrhizobium ontarionense</name>
    <dbReference type="NCBI Taxonomy" id="2898149"/>
    <lineage>
        <taxon>Bacteria</taxon>
        <taxon>Pseudomonadati</taxon>
        <taxon>Pseudomonadota</taxon>
        <taxon>Alphaproteobacteria</taxon>
        <taxon>Hyphomicrobiales</taxon>
        <taxon>Nitrobacteraceae</taxon>
        <taxon>Bradyrhizobium</taxon>
    </lineage>
</organism>
<dbReference type="InterPro" id="IPR000873">
    <property type="entry name" value="AMP-dep_synth/lig_dom"/>
</dbReference>
<dbReference type="SUPFAM" id="SSF56801">
    <property type="entry name" value="Acetyl-CoA synthetase-like"/>
    <property type="match status" value="1"/>
</dbReference>
<gene>
    <name evidence="2" type="ORF">LQG66_01000</name>
</gene>
<protein>
    <submittedName>
        <fullName evidence="2">AMP-binding protein</fullName>
    </submittedName>
</protein>
<evidence type="ECO:0000313" key="3">
    <source>
        <dbReference type="Proteomes" id="UP001431010"/>
    </source>
</evidence>
<reference evidence="2" key="1">
    <citation type="journal article" date="2024" name="Antonie Van Leeuwenhoek">
        <title>Bradyrhizobium ontarionense sp. nov., a novel bacterial symbiont isolated from Aeschynomene indica (Indian jointvetch), harbours photosynthesis, nitrogen fixation and nitrous oxide (N2O) reductase genes.</title>
        <authorList>
            <person name="Bromfield E.S.P."/>
            <person name="Cloutier S."/>
        </authorList>
    </citation>
    <scope>NUCLEOTIDE SEQUENCE</scope>
    <source>
        <strain evidence="2">A19</strain>
    </source>
</reference>
<dbReference type="PANTHER" id="PTHR24096">
    <property type="entry name" value="LONG-CHAIN-FATTY-ACID--COA LIGASE"/>
    <property type="match status" value="1"/>
</dbReference>
<feature type="domain" description="AMP-dependent synthetase/ligase" evidence="1">
    <location>
        <begin position="35"/>
        <end position="412"/>
    </location>
</feature>
<dbReference type="InterPro" id="IPR020845">
    <property type="entry name" value="AMP-binding_CS"/>
</dbReference>
<dbReference type="PROSITE" id="PS00455">
    <property type="entry name" value="AMP_BINDING"/>
    <property type="match status" value="1"/>
</dbReference>
<name>A0ABY3RDL9_9BRAD</name>
<keyword evidence="3" id="KW-1185">Reference proteome</keyword>
<evidence type="ECO:0000313" key="2">
    <source>
        <dbReference type="EMBL" id="UFZ04931.1"/>
    </source>
</evidence>
<evidence type="ECO:0000259" key="1">
    <source>
        <dbReference type="Pfam" id="PF00501"/>
    </source>
</evidence>
<dbReference type="Pfam" id="PF00501">
    <property type="entry name" value="AMP-binding"/>
    <property type="match status" value="1"/>
</dbReference>
<dbReference type="InterPro" id="IPR042099">
    <property type="entry name" value="ANL_N_sf"/>
</dbReference>
<dbReference type="RefSeq" id="WP_231322396.1">
    <property type="nucleotide sequence ID" value="NZ_CP088156.1"/>
</dbReference>